<dbReference type="InterPro" id="IPR036513">
    <property type="entry name" value="STAS_dom_sf"/>
</dbReference>
<gene>
    <name evidence="2" type="ORF">CN497_06735</name>
</gene>
<dbReference type="PROSITE" id="PS50801">
    <property type="entry name" value="STAS"/>
    <property type="match status" value="1"/>
</dbReference>
<evidence type="ECO:0000313" key="2">
    <source>
        <dbReference type="EMBL" id="PES40412.1"/>
    </source>
</evidence>
<dbReference type="CDD" id="cd07041">
    <property type="entry name" value="STAS_RsbR_RsbS_like"/>
    <property type="match status" value="1"/>
</dbReference>
<dbReference type="PANTHER" id="PTHR33745:SF3">
    <property type="entry name" value="RSBT CO-ANTAGONIST PROTEIN RSBRC"/>
    <property type="match status" value="1"/>
</dbReference>
<comment type="caution">
    <text evidence="2">The sequence shown here is derived from an EMBL/GenBank/DDBJ whole genome shotgun (WGS) entry which is preliminary data.</text>
</comment>
<accession>A0A2B9QUV6</accession>
<proteinExistence type="predicted"/>
<dbReference type="PANTHER" id="PTHR33745">
    <property type="entry name" value="RSBT ANTAGONIST PROTEIN RSBS-RELATED"/>
    <property type="match status" value="1"/>
</dbReference>
<organism evidence="2 3">
    <name type="scientific">Priestia megaterium</name>
    <name type="common">Bacillus megaterium</name>
    <dbReference type="NCBI Taxonomy" id="1404"/>
    <lineage>
        <taxon>Bacteria</taxon>
        <taxon>Bacillati</taxon>
        <taxon>Bacillota</taxon>
        <taxon>Bacilli</taxon>
        <taxon>Bacillales</taxon>
        <taxon>Bacillaceae</taxon>
        <taxon>Priestia</taxon>
    </lineage>
</organism>
<dbReference type="Pfam" id="PF01740">
    <property type="entry name" value="STAS"/>
    <property type="match status" value="1"/>
</dbReference>
<dbReference type="Proteomes" id="UP000220341">
    <property type="component" value="Unassembled WGS sequence"/>
</dbReference>
<protein>
    <submittedName>
        <fullName evidence="2">STAS domain-containing protein</fullName>
    </submittedName>
</protein>
<evidence type="ECO:0000313" key="3">
    <source>
        <dbReference type="Proteomes" id="UP000220341"/>
    </source>
</evidence>
<dbReference type="AlphaFoldDB" id="A0A2B9QUV6"/>
<keyword evidence="1" id="KW-0597">Phosphoprotein</keyword>
<dbReference type="SUPFAM" id="SSF52091">
    <property type="entry name" value="SpoIIaa-like"/>
    <property type="match status" value="1"/>
</dbReference>
<name>A0A2B9QUV6_PRIMG</name>
<dbReference type="EMBL" id="NTYW01000006">
    <property type="protein sequence ID" value="PES40412.1"/>
    <property type="molecule type" value="Genomic_DNA"/>
</dbReference>
<evidence type="ECO:0000256" key="1">
    <source>
        <dbReference type="ARBA" id="ARBA00022553"/>
    </source>
</evidence>
<sequence length="284" mass="32715">MSEQNQRLFEYILENSASISEEWLRQRSNIKGSIYSKDADASVEKKLREQHLYTIETIASGFLDDQEIFKQRMVKWTTEVVNSRIKFDTPIYEVVEALSKTRKIIWTYVKTYSLIHSSITKEDILSWSEVYHTTFDKLINEFSEQYYKITRQKISLQQELIDETSFPVIPIVDHIAVLPLVGLIDEIKGDSIIEVVPKRCAEKHIRHLVIDLSGVNYVDTYVAHKFFDLINILQLLGIHAIMSGVSPDMAQTAVNVGISFNKIETFGHLKQALSSLGVKKKEEE</sequence>
<dbReference type="Gene3D" id="3.30.750.24">
    <property type="entry name" value="STAS domain"/>
    <property type="match status" value="1"/>
</dbReference>
<reference evidence="2 3" key="1">
    <citation type="submission" date="2017-09" db="EMBL/GenBank/DDBJ databases">
        <title>Large-scale bioinformatics analysis of Bacillus genomes uncovers conserved roles of natural products in bacterial physiology.</title>
        <authorList>
            <consortium name="Agbiome Team Llc"/>
            <person name="Bleich R.M."/>
            <person name="Kirk G.J."/>
            <person name="Santa Maria K.C."/>
            <person name="Allen S.E."/>
            <person name="Farag S."/>
            <person name="Shank E.A."/>
            <person name="Bowers A."/>
        </authorList>
    </citation>
    <scope>NUCLEOTIDE SEQUENCE [LARGE SCALE GENOMIC DNA]</scope>
    <source>
        <strain evidence="2 3">AFS003013</strain>
    </source>
</reference>
<dbReference type="InterPro" id="IPR051932">
    <property type="entry name" value="Bact_StressResp_Reg"/>
</dbReference>
<dbReference type="InterPro" id="IPR002645">
    <property type="entry name" value="STAS_dom"/>
</dbReference>
<dbReference type="RefSeq" id="WP_029321717.1">
    <property type="nucleotide sequence ID" value="NZ_CATKPS010000011.1"/>
</dbReference>